<comment type="caution">
    <text evidence="2">The sequence shown here is derived from an EMBL/GenBank/DDBJ whole genome shotgun (WGS) entry which is preliminary data.</text>
</comment>
<keyword evidence="3" id="KW-1185">Reference proteome</keyword>
<accession>A0ABS6SQD0</accession>
<dbReference type="Pfam" id="PF12840">
    <property type="entry name" value="HTH_20"/>
    <property type="match status" value="1"/>
</dbReference>
<gene>
    <name evidence="2" type="ORF">KCG45_13790</name>
</gene>
<proteinExistence type="predicted"/>
<dbReference type="RefSeq" id="WP_218317879.1">
    <property type="nucleotide sequence ID" value="NZ_JAGSPB010000003.1"/>
</dbReference>
<sequence>MVDYSTSIDVIFRALGEPTRLRMVQELSRGERTVGDLAAPLDMTLAGASKHVGVLEQAGLLTREKRGRERVCRLRSEALHAASEWTAKYSAFWNDRLDALEAAIREENDD</sequence>
<feature type="domain" description="HTH arsR-type" evidence="1">
    <location>
        <begin position="1"/>
        <end position="96"/>
    </location>
</feature>
<dbReference type="PROSITE" id="PS50987">
    <property type="entry name" value="HTH_ARSR_2"/>
    <property type="match status" value="1"/>
</dbReference>
<dbReference type="PANTHER" id="PTHR38600:SF2">
    <property type="entry name" value="SLL0088 PROTEIN"/>
    <property type="match status" value="1"/>
</dbReference>
<dbReference type="SMART" id="SM00418">
    <property type="entry name" value="HTH_ARSR"/>
    <property type="match status" value="1"/>
</dbReference>
<dbReference type="Proteomes" id="UP000699975">
    <property type="component" value="Unassembled WGS sequence"/>
</dbReference>
<evidence type="ECO:0000313" key="3">
    <source>
        <dbReference type="Proteomes" id="UP000699975"/>
    </source>
</evidence>
<evidence type="ECO:0000259" key="1">
    <source>
        <dbReference type="PROSITE" id="PS50987"/>
    </source>
</evidence>
<protein>
    <submittedName>
        <fullName evidence="2">Winged helix-turn-helix transcriptional regulator</fullName>
    </submittedName>
</protein>
<organism evidence="2 3">
    <name type="scientific">Erythrobacter ani</name>
    <dbReference type="NCBI Taxonomy" id="2827235"/>
    <lineage>
        <taxon>Bacteria</taxon>
        <taxon>Pseudomonadati</taxon>
        <taxon>Pseudomonadota</taxon>
        <taxon>Alphaproteobacteria</taxon>
        <taxon>Sphingomonadales</taxon>
        <taxon>Erythrobacteraceae</taxon>
        <taxon>Erythrobacter/Porphyrobacter group</taxon>
        <taxon>Erythrobacter</taxon>
    </lineage>
</organism>
<evidence type="ECO:0000313" key="2">
    <source>
        <dbReference type="EMBL" id="MBV7267256.1"/>
    </source>
</evidence>
<dbReference type="PANTHER" id="PTHR38600">
    <property type="entry name" value="TRANSCRIPTIONAL REGULATORY PROTEIN"/>
    <property type="match status" value="1"/>
</dbReference>
<dbReference type="NCBIfam" id="NF033788">
    <property type="entry name" value="HTH_metalloreg"/>
    <property type="match status" value="1"/>
</dbReference>
<dbReference type="InterPro" id="IPR001845">
    <property type="entry name" value="HTH_ArsR_DNA-bd_dom"/>
</dbReference>
<dbReference type="EMBL" id="JAGSPB010000003">
    <property type="protein sequence ID" value="MBV7267256.1"/>
    <property type="molecule type" value="Genomic_DNA"/>
</dbReference>
<dbReference type="InterPro" id="IPR011991">
    <property type="entry name" value="ArsR-like_HTH"/>
</dbReference>
<dbReference type="CDD" id="cd00090">
    <property type="entry name" value="HTH_ARSR"/>
    <property type="match status" value="1"/>
</dbReference>
<reference evidence="2 3" key="1">
    <citation type="submission" date="2021-04" db="EMBL/GenBank/DDBJ databases">
        <authorList>
            <person name="Pira H."/>
            <person name="Risdian C."/>
            <person name="Wink J."/>
        </authorList>
    </citation>
    <scope>NUCLEOTIDE SEQUENCE [LARGE SCALE GENOMIC DNA]</scope>
    <source>
        <strain evidence="2 3">WH131</strain>
    </source>
</reference>
<name>A0ABS6SQD0_9SPHN</name>